<keyword evidence="4" id="KW-0333">Golgi apparatus</keyword>
<dbReference type="GeneID" id="95979677"/>
<evidence type="ECO:0000256" key="5">
    <source>
        <dbReference type="ARBA" id="ARBA00023136"/>
    </source>
</evidence>
<keyword evidence="5 7" id="KW-0472">Membrane</keyword>
<feature type="transmembrane region" description="Helical" evidence="7">
    <location>
        <begin position="103"/>
        <end position="122"/>
    </location>
</feature>
<reference evidence="8 9" key="1">
    <citation type="submission" date="2024-07" db="EMBL/GenBank/DDBJ databases">
        <title>Draft sequence of the Neodothiora populina.</title>
        <authorList>
            <person name="Drown D.D."/>
            <person name="Schuette U.S."/>
            <person name="Buechlein A.B."/>
            <person name="Rusch D.R."/>
            <person name="Winton L.W."/>
            <person name="Adams G.A."/>
        </authorList>
    </citation>
    <scope>NUCLEOTIDE SEQUENCE [LARGE SCALE GENOMIC DNA]</scope>
    <source>
        <strain evidence="8 9">CPC 39397</strain>
    </source>
</reference>
<dbReference type="RefSeq" id="XP_069198058.1">
    <property type="nucleotide sequence ID" value="XM_069345850.1"/>
</dbReference>
<accession>A0ABR3P6M8</accession>
<dbReference type="InterPro" id="IPR007305">
    <property type="entry name" value="Vesicle_transpt_Got1/SFT2"/>
</dbReference>
<proteinExistence type="inferred from homology"/>
<comment type="similarity">
    <text evidence="6">Belongs to the GOT1 family.</text>
</comment>
<keyword evidence="9" id="KW-1185">Reference proteome</keyword>
<comment type="subcellular location">
    <subcellularLocation>
        <location evidence="1">Golgi apparatus membrane</location>
        <topology evidence="1">Multi-pass membrane protein</topology>
    </subcellularLocation>
</comment>
<evidence type="ECO:0008006" key="10">
    <source>
        <dbReference type="Google" id="ProtNLM"/>
    </source>
</evidence>
<keyword evidence="3 7" id="KW-1133">Transmembrane helix</keyword>
<feature type="transmembrane region" description="Helical" evidence="7">
    <location>
        <begin position="12"/>
        <end position="32"/>
    </location>
</feature>
<sequence length="143" mass="15831">MPTMWLTDMQKIGVAFCSGGGFFLIGGVILFFDRAMLAMGNILFLLGITLLLGPQRTFLFFARRQKWQGTAAFVAGIILILMRWPLLGFVVEIYGIFVLFGEFFKTIAGFAYNIPVVGPYLAKGLQRAGEKAGEGNRNRDLPV</sequence>
<protein>
    <recommendedName>
        <fullName evidence="10">Vesicle transport protein GOT1A</fullName>
    </recommendedName>
</protein>
<dbReference type="Proteomes" id="UP001562354">
    <property type="component" value="Unassembled WGS sequence"/>
</dbReference>
<evidence type="ECO:0000256" key="1">
    <source>
        <dbReference type="ARBA" id="ARBA00004653"/>
    </source>
</evidence>
<feature type="transmembrane region" description="Helical" evidence="7">
    <location>
        <begin position="38"/>
        <end position="59"/>
    </location>
</feature>
<keyword evidence="2 7" id="KW-0812">Transmembrane</keyword>
<gene>
    <name evidence="8" type="ORF">AAFC00_005978</name>
</gene>
<name>A0ABR3P6M8_9PEZI</name>
<evidence type="ECO:0000256" key="6">
    <source>
        <dbReference type="ARBA" id="ARBA00025799"/>
    </source>
</evidence>
<dbReference type="PANTHER" id="PTHR21493:SF9">
    <property type="entry name" value="GOLGI TRANSPORT PROTEIN 1-RELATED"/>
    <property type="match status" value="1"/>
</dbReference>
<evidence type="ECO:0000256" key="4">
    <source>
        <dbReference type="ARBA" id="ARBA00023034"/>
    </source>
</evidence>
<feature type="transmembrane region" description="Helical" evidence="7">
    <location>
        <begin position="71"/>
        <end position="97"/>
    </location>
</feature>
<organism evidence="8 9">
    <name type="scientific">Neodothiora populina</name>
    <dbReference type="NCBI Taxonomy" id="2781224"/>
    <lineage>
        <taxon>Eukaryota</taxon>
        <taxon>Fungi</taxon>
        <taxon>Dikarya</taxon>
        <taxon>Ascomycota</taxon>
        <taxon>Pezizomycotina</taxon>
        <taxon>Dothideomycetes</taxon>
        <taxon>Dothideomycetidae</taxon>
        <taxon>Dothideales</taxon>
        <taxon>Dothioraceae</taxon>
        <taxon>Neodothiora</taxon>
    </lineage>
</organism>
<evidence type="ECO:0000256" key="7">
    <source>
        <dbReference type="SAM" id="Phobius"/>
    </source>
</evidence>
<evidence type="ECO:0000256" key="2">
    <source>
        <dbReference type="ARBA" id="ARBA00022692"/>
    </source>
</evidence>
<dbReference type="PANTHER" id="PTHR21493">
    <property type="entry name" value="CGI-141-RELATED/LIPASE CONTAINING PROTEIN"/>
    <property type="match status" value="1"/>
</dbReference>
<evidence type="ECO:0000256" key="3">
    <source>
        <dbReference type="ARBA" id="ARBA00022989"/>
    </source>
</evidence>
<dbReference type="InterPro" id="IPR045176">
    <property type="entry name" value="Got1"/>
</dbReference>
<dbReference type="EMBL" id="JBFMKM010000013">
    <property type="protein sequence ID" value="KAL1301782.1"/>
    <property type="molecule type" value="Genomic_DNA"/>
</dbReference>
<evidence type="ECO:0000313" key="9">
    <source>
        <dbReference type="Proteomes" id="UP001562354"/>
    </source>
</evidence>
<evidence type="ECO:0000313" key="8">
    <source>
        <dbReference type="EMBL" id="KAL1301782.1"/>
    </source>
</evidence>
<comment type="caution">
    <text evidence="8">The sequence shown here is derived from an EMBL/GenBank/DDBJ whole genome shotgun (WGS) entry which is preliminary data.</text>
</comment>
<dbReference type="Pfam" id="PF04178">
    <property type="entry name" value="Got1"/>
    <property type="match status" value="1"/>
</dbReference>